<organism evidence="3 4">
    <name type="scientific">Cladophialophora immunda</name>
    <dbReference type="NCBI Taxonomy" id="569365"/>
    <lineage>
        <taxon>Eukaryota</taxon>
        <taxon>Fungi</taxon>
        <taxon>Dikarya</taxon>
        <taxon>Ascomycota</taxon>
        <taxon>Pezizomycotina</taxon>
        <taxon>Eurotiomycetes</taxon>
        <taxon>Chaetothyriomycetidae</taxon>
        <taxon>Chaetothyriales</taxon>
        <taxon>Herpotrichiellaceae</taxon>
        <taxon>Cladophialophora</taxon>
    </lineage>
</organism>
<dbReference type="HOGENOM" id="CLU_010194_42_1_1"/>
<dbReference type="CDD" id="cd05233">
    <property type="entry name" value="SDR_c"/>
    <property type="match status" value="1"/>
</dbReference>
<keyword evidence="4" id="KW-1185">Reference proteome</keyword>
<dbReference type="RefSeq" id="XP_016243273.1">
    <property type="nucleotide sequence ID" value="XM_016398711.1"/>
</dbReference>
<dbReference type="AlphaFoldDB" id="A0A0D2ADU3"/>
<protein>
    <submittedName>
        <fullName evidence="3">Uncharacterized protein</fullName>
    </submittedName>
</protein>
<evidence type="ECO:0000313" key="3">
    <source>
        <dbReference type="EMBL" id="KIW23057.1"/>
    </source>
</evidence>
<dbReference type="GO" id="GO:0016491">
    <property type="term" value="F:oxidoreductase activity"/>
    <property type="evidence" value="ECO:0007669"/>
    <property type="project" value="UniProtKB-KW"/>
</dbReference>
<dbReference type="Pfam" id="PF13561">
    <property type="entry name" value="adh_short_C2"/>
    <property type="match status" value="1"/>
</dbReference>
<gene>
    <name evidence="3" type="ORF">PV07_11289</name>
</gene>
<comment type="similarity">
    <text evidence="1">Belongs to the short-chain dehydrogenases/reductases (SDR) family.</text>
</comment>
<dbReference type="EMBL" id="KN847046">
    <property type="protein sequence ID" value="KIW23057.1"/>
    <property type="molecule type" value="Genomic_DNA"/>
</dbReference>
<sequence length="272" mass="28273">MIQSVLVVTGAGGMGVASARRMGSGRLVILADYSDKALEVGVAQLKSEGFTVESHKLNVADYDSVKKLAEHAAAAGRVDAIVHTAGVSPASSTKHLIFDINLVGTANVIDAFLPIVTVGSSVVCIASSAGHGYKYSDSLEQHLATAERTKLLQHPEVTSDTELSAYSLAKRGNILRVQTASREYGKKGARINSISPGVIYTPMSISELEGPSGDYIRDIIAAGAINRLGTSQEIAAAAAFLCSADASFITGIDLLVDGGLVAGRRWVFPGGT</sequence>
<evidence type="ECO:0000256" key="2">
    <source>
        <dbReference type="ARBA" id="ARBA00023002"/>
    </source>
</evidence>
<dbReference type="Gene3D" id="3.40.50.720">
    <property type="entry name" value="NAD(P)-binding Rossmann-like Domain"/>
    <property type="match status" value="1"/>
</dbReference>
<dbReference type="InterPro" id="IPR002347">
    <property type="entry name" value="SDR_fam"/>
</dbReference>
<dbReference type="Pfam" id="PF00106">
    <property type="entry name" value="adh_short"/>
    <property type="match status" value="1"/>
</dbReference>
<dbReference type="NCBIfam" id="NF005395">
    <property type="entry name" value="PRK06940.1"/>
    <property type="match status" value="1"/>
</dbReference>
<dbReference type="STRING" id="569365.A0A0D2ADU3"/>
<accession>A0A0D2ADU3</accession>
<name>A0A0D2ADU3_9EURO</name>
<proteinExistence type="inferred from homology"/>
<dbReference type="VEuPathDB" id="FungiDB:PV07_11289"/>
<dbReference type="PANTHER" id="PTHR24321:SF8">
    <property type="entry name" value="ESTRADIOL 17-BETA-DEHYDROGENASE 8-RELATED"/>
    <property type="match status" value="1"/>
</dbReference>
<reference evidence="3 4" key="1">
    <citation type="submission" date="2015-01" db="EMBL/GenBank/DDBJ databases">
        <title>The Genome Sequence of Cladophialophora immunda CBS83496.</title>
        <authorList>
            <consortium name="The Broad Institute Genomics Platform"/>
            <person name="Cuomo C."/>
            <person name="de Hoog S."/>
            <person name="Gorbushina A."/>
            <person name="Stielow B."/>
            <person name="Teixiera M."/>
            <person name="Abouelleil A."/>
            <person name="Chapman S.B."/>
            <person name="Priest M."/>
            <person name="Young S.K."/>
            <person name="Wortman J."/>
            <person name="Nusbaum C."/>
            <person name="Birren B."/>
        </authorList>
    </citation>
    <scope>NUCLEOTIDE SEQUENCE [LARGE SCALE GENOMIC DNA]</scope>
    <source>
        <strain evidence="3 4">CBS 83496</strain>
    </source>
</reference>
<evidence type="ECO:0000256" key="1">
    <source>
        <dbReference type="ARBA" id="ARBA00006484"/>
    </source>
</evidence>
<dbReference type="PRINTS" id="PR00081">
    <property type="entry name" value="GDHRDH"/>
</dbReference>
<dbReference type="PANTHER" id="PTHR24321">
    <property type="entry name" value="DEHYDROGENASES, SHORT CHAIN"/>
    <property type="match status" value="1"/>
</dbReference>
<dbReference type="Proteomes" id="UP000054466">
    <property type="component" value="Unassembled WGS sequence"/>
</dbReference>
<dbReference type="SUPFAM" id="SSF51735">
    <property type="entry name" value="NAD(P)-binding Rossmann-fold domains"/>
    <property type="match status" value="1"/>
</dbReference>
<keyword evidence="2" id="KW-0560">Oxidoreductase</keyword>
<dbReference type="GeneID" id="27350483"/>
<dbReference type="InterPro" id="IPR036291">
    <property type="entry name" value="NAD(P)-bd_dom_sf"/>
</dbReference>
<dbReference type="OrthoDB" id="5840532at2759"/>
<evidence type="ECO:0000313" key="4">
    <source>
        <dbReference type="Proteomes" id="UP000054466"/>
    </source>
</evidence>